<evidence type="ECO:0000256" key="1">
    <source>
        <dbReference type="SAM" id="MobiDB-lite"/>
    </source>
</evidence>
<dbReference type="CDD" id="cd16428">
    <property type="entry name" value="TcpC_C"/>
    <property type="match status" value="1"/>
</dbReference>
<evidence type="ECO:0000313" key="2">
    <source>
        <dbReference type="EMBL" id="TLC99165.1"/>
    </source>
</evidence>
<reference evidence="2 3" key="1">
    <citation type="journal article" date="2019" name="Anaerobe">
        <title>Detection of Robinsoniella peoriensis in multiple bone samples of a trauma patient.</title>
        <authorList>
            <person name="Schrottner P."/>
            <person name="Hartwich K."/>
            <person name="Bunk B."/>
            <person name="Schober I."/>
            <person name="Helbig S."/>
            <person name="Rudolph W.W."/>
            <person name="Gunzer F."/>
        </authorList>
    </citation>
    <scope>NUCLEOTIDE SEQUENCE [LARGE SCALE GENOMIC DNA]</scope>
    <source>
        <strain evidence="2 3">DSM 106044</strain>
    </source>
</reference>
<dbReference type="InterPro" id="IPR024735">
    <property type="entry name" value="TcpC"/>
</dbReference>
<dbReference type="InterPro" id="IPR035628">
    <property type="entry name" value="TcpC_C"/>
</dbReference>
<dbReference type="EMBL" id="QGQD01000074">
    <property type="protein sequence ID" value="TLC99165.1"/>
    <property type="molecule type" value="Genomic_DNA"/>
</dbReference>
<protein>
    <submittedName>
        <fullName evidence="2">Conjugative transposon protein TcpC</fullName>
    </submittedName>
</protein>
<dbReference type="RefSeq" id="WP_161597396.1">
    <property type="nucleotide sequence ID" value="NZ_QGQD01000074.1"/>
</dbReference>
<organism evidence="2 3">
    <name type="scientific">Robinsoniella peoriensis</name>
    <dbReference type="NCBI Taxonomy" id="180332"/>
    <lineage>
        <taxon>Bacteria</taxon>
        <taxon>Bacillati</taxon>
        <taxon>Bacillota</taxon>
        <taxon>Clostridia</taxon>
        <taxon>Lachnospirales</taxon>
        <taxon>Lachnospiraceae</taxon>
        <taxon>Robinsoniella</taxon>
    </lineage>
</organism>
<dbReference type="Proteomes" id="UP000306509">
    <property type="component" value="Unassembled WGS sequence"/>
</dbReference>
<sequence>MKLFNKNKADRPKGKHAPKEKKEKPEKVSVKKIGLRRKSVFALWLLLIGSVAFGVYKNYTAVDTRTEVIEKTVEMKLLDTNALETYVVNFAKIYHAWSKKKEDLDGRMQNLGNYMSESLLLVNTGLLDDTTVTDATVQEVQVWNVKGVDGMENEYRVVYSVKQKVTSYLERASKDKKKKKKETEKTEVYQTNTFETKVYVDEIGNLLIVSNPTICSIPKKSKDAWENIAADGSVDSTVMKEVTEFLETFFALYPAATEKELVYYVKDGLLKPLDGKYTYWEVQNPIFTEGKGDNVRVNFYVKYFDEISQTPQISQYDFTLEKGDNWKIIKVH</sequence>
<dbReference type="Pfam" id="PF12642">
    <property type="entry name" value="TpcC"/>
    <property type="match status" value="1"/>
</dbReference>
<comment type="caution">
    <text evidence="2">The sequence shown here is derived from an EMBL/GenBank/DDBJ whole genome shotgun (WGS) entry which is preliminary data.</text>
</comment>
<feature type="region of interest" description="Disordered" evidence="1">
    <location>
        <begin position="1"/>
        <end position="28"/>
    </location>
</feature>
<dbReference type="Gene3D" id="3.10.450.540">
    <property type="match status" value="2"/>
</dbReference>
<dbReference type="CDD" id="cd16386">
    <property type="entry name" value="TcpC_N"/>
    <property type="match status" value="1"/>
</dbReference>
<proteinExistence type="predicted"/>
<name>A0A4U8QBA6_9FIRM</name>
<evidence type="ECO:0000313" key="3">
    <source>
        <dbReference type="Proteomes" id="UP000306509"/>
    </source>
</evidence>
<keyword evidence="3" id="KW-1185">Reference proteome</keyword>
<gene>
    <name evidence="2" type="ORF">DSM106044_03943</name>
</gene>
<accession>A0A4U8QBA6</accession>
<dbReference type="AlphaFoldDB" id="A0A4U8QBA6"/>